<protein>
    <recommendedName>
        <fullName evidence="2">Lipoprotein</fullName>
    </recommendedName>
</protein>
<dbReference type="EMBL" id="CACVAU010000011">
    <property type="protein sequence ID" value="CAA6803746.1"/>
    <property type="molecule type" value="Genomic_DNA"/>
</dbReference>
<accession>A0A6S6SC03</accession>
<dbReference type="AlphaFoldDB" id="A0A6S6SC03"/>
<reference evidence="1" key="1">
    <citation type="submission" date="2020-01" db="EMBL/GenBank/DDBJ databases">
        <authorList>
            <person name="Meier V. D."/>
            <person name="Meier V D."/>
        </authorList>
    </citation>
    <scope>NUCLEOTIDE SEQUENCE</scope>
    <source>
        <strain evidence="1">HLG_WM_MAG_05</strain>
    </source>
</reference>
<evidence type="ECO:0008006" key="2">
    <source>
        <dbReference type="Google" id="ProtNLM"/>
    </source>
</evidence>
<gene>
    <name evidence="1" type="ORF">HELGO_WM11336</name>
</gene>
<proteinExistence type="predicted"/>
<name>A0A6S6SC03_9BACT</name>
<sequence>MKTQILLSIGLSIVLTTGCSNHKPKPNVIQNQENSTLNKATIVKQEDNRSNHSKKAYIIDLDKEVKDDGLKGGIFETIRGFIYKGNNDEVSFIGKKLFISTPIKLYINGKINETTKFIKGVLTIKTSELAVGDTVVIKNRFGTKLLEHEVKK</sequence>
<evidence type="ECO:0000313" key="1">
    <source>
        <dbReference type="EMBL" id="CAA6803746.1"/>
    </source>
</evidence>
<dbReference type="PROSITE" id="PS51257">
    <property type="entry name" value="PROKAR_LIPOPROTEIN"/>
    <property type="match status" value="1"/>
</dbReference>
<organism evidence="1">
    <name type="scientific">uncultured Sulfurovum sp</name>
    <dbReference type="NCBI Taxonomy" id="269237"/>
    <lineage>
        <taxon>Bacteria</taxon>
        <taxon>Pseudomonadati</taxon>
        <taxon>Campylobacterota</taxon>
        <taxon>Epsilonproteobacteria</taxon>
        <taxon>Campylobacterales</taxon>
        <taxon>Sulfurovaceae</taxon>
        <taxon>Sulfurovum</taxon>
        <taxon>environmental samples</taxon>
    </lineage>
</organism>